<evidence type="ECO:0000313" key="2">
    <source>
        <dbReference type="EMBL" id="SFL05469.1"/>
    </source>
</evidence>
<dbReference type="InterPro" id="IPR036527">
    <property type="entry name" value="SCP2_sterol-bd_dom_sf"/>
</dbReference>
<name>A0A1I4EJM1_9RHOB</name>
<sequence>MLDQVVERMQKELQSKAFDGSLKFDCGDDGVVVLADGSASRDDRDTDCTIKISQDNLIKLLTGKLNPMTGVMIGKLKVSGDMGVAMKLGKLLG</sequence>
<proteinExistence type="predicted"/>
<dbReference type="OrthoDB" id="9809312at2"/>
<dbReference type="Proteomes" id="UP000198851">
    <property type="component" value="Unassembled WGS sequence"/>
</dbReference>
<dbReference type="PANTHER" id="PTHR10094">
    <property type="entry name" value="STEROL CARRIER PROTEIN 2 SCP-2 FAMILY PROTEIN"/>
    <property type="match status" value="1"/>
</dbReference>
<evidence type="ECO:0000259" key="1">
    <source>
        <dbReference type="Pfam" id="PF02036"/>
    </source>
</evidence>
<reference evidence="3" key="1">
    <citation type="submission" date="2016-10" db="EMBL/GenBank/DDBJ databases">
        <authorList>
            <person name="Varghese N."/>
            <person name="Submissions S."/>
        </authorList>
    </citation>
    <scope>NUCLEOTIDE SEQUENCE [LARGE SCALE GENOMIC DNA]</scope>
    <source>
        <strain evidence="3">DSM 28453</strain>
    </source>
</reference>
<dbReference type="AlphaFoldDB" id="A0A1I4EJM1"/>
<keyword evidence="3" id="KW-1185">Reference proteome</keyword>
<dbReference type="Pfam" id="PF02036">
    <property type="entry name" value="SCP2"/>
    <property type="match status" value="1"/>
</dbReference>
<gene>
    <name evidence="2" type="ORF">SAMN04488036_104311</name>
</gene>
<evidence type="ECO:0000313" key="3">
    <source>
        <dbReference type="Proteomes" id="UP000198851"/>
    </source>
</evidence>
<organism evidence="2 3">
    <name type="scientific">Shimia haliotis</name>
    <dbReference type="NCBI Taxonomy" id="1280847"/>
    <lineage>
        <taxon>Bacteria</taxon>
        <taxon>Pseudomonadati</taxon>
        <taxon>Pseudomonadota</taxon>
        <taxon>Alphaproteobacteria</taxon>
        <taxon>Rhodobacterales</taxon>
        <taxon>Roseobacteraceae</taxon>
    </lineage>
</organism>
<dbReference type="SUPFAM" id="SSF55718">
    <property type="entry name" value="SCP-like"/>
    <property type="match status" value="1"/>
</dbReference>
<dbReference type="GO" id="GO:0005829">
    <property type="term" value="C:cytosol"/>
    <property type="evidence" value="ECO:0007669"/>
    <property type="project" value="TreeGrafter"/>
</dbReference>
<dbReference type="PANTHER" id="PTHR10094:SF25">
    <property type="entry name" value="SCP2 STEROL-BINDING DOMAIN-CONTAINING PROTEIN 1"/>
    <property type="match status" value="1"/>
</dbReference>
<protein>
    <submittedName>
        <fullName evidence="2">SCP-2 sterol transfer family protein</fullName>
    </submittedName>
</protein>
<dbReference type="EMBL" id="FOSZ01000004">
    <property type="protein sequence ID" value="SFL05469.1"/>
    <property type="molecule type" value="Genomic_DNA"/>
</dbReference>
<dbReference type="RefSeq" id="WP_093324030.1">
    <property type="nucleotide sequence ID" value="NZ_FOSZ01000004.1"/>
</dbReference>
<dbReference type="Gene3D" id="3.30.1050.10">
    <property type="entry name" value="SCP2 sterol-binding domain"/>
    <property type="match status" value="1"/>
</dbReference>
<feature type="domain" description="SCP2" evidence="1">
    <location>
        <begin position="8"/>
        <end position="92"/>
    </location>
</feature>
<dbReference type="InterPro" id="IPR003033">
    <property type="entry name" value="SCP2_sterol-bd_dom"/>
</dbReference>
<accession>A0A1I4EJM1</accession>
<dbReference type="STRING" id="1280847.SAMN04488036_104311"/>